<evidence type="ECO:0000313" key="2">
    <source>
        <dbReference type="EMBL" id="MPC08995.1"/>
    </source>
</evidence>
<evidence type="ECO:0000313" key="3">
    <source>
        <dbReference type="Proteomes" id="UP000324222"/>
    </source>
</evidence>
<sequence length="92" mass="9924">MCTPSSPAGFPPLSRSSPPIPYLPPGPLTPKSAPRTSAHHPSSRGCRRPFHNWLWLDGKSDSECRYGEVVRLFTPGSAGRGVGMVRVRGVTI</sequence>
<dbReference type="Proteomes" id="UP000324222">
    <property type="component" value="Unassembled WGS sequence"/>
</dbReference>
<comment type="caution">
    <text evidence="2">The sequence shown here is derived from an EMBL/GenBank/DDBJ whole genome shotgun (WGS) entry which is preliminary data.</text>
</comment>
<feature type="compositionally biased region" description="Basic residues" evidence="1">
    <location>
        <begin position="37"/>
        <end position="49"/>
    </location>
</feature>
<dbReference type="EMBL" id="VSRR010000052">
    <property type="protein sequence ID" value="MPC08995.1"/>
    <property type="molecule type" value="Genomic_DNA"/>
</dbReference>
<feature type="region of interest" description="Disordered" evidence="1">
    <location>
        <begin position="1"/>
        <end position="49"/>
    </location>
</feature>
<dbReference type="AlphaFoldDB" id="A0A5B7CI70"/>
<feature type="compositionally biased region" description="Pro residues" evidence="1">
    <location>
        <begin position="18"/>
        <end position="28"/>
    </location>
</feature>
<keyword evidence="3" id="KW-1185">Reference proteome</keyword>
<reference evidence="2 3" key="1">
    <citation type="submission" date="2019-05" db="EMBL/GenBank/DDBJ databases">
        <title>Another draft genome of Portunus trituberculatus and its Hox gene families provides insights of decapod evolution.</title>
        <authorList>
            <person name="Jeong J.-H."/>
            <person name="Song I."/>
            <person name="Kim S."/>
            <person name="Choi T."/>
            <person name="Kim D."/>
            <person name="Ryu S."/>
            <person name="Kim W."/>
        </authorList>
    </citation>
    <scope>NUCLEOTIDE SEQUENCE [LARGE SCALE GENOMIC DNA]</scope>
    <source>
        <tissue evidence="2">Muscle</tissue>
    </source>
</reference>
<name>A0A5B7CI70_PORTR</name>
<protein>
    <submittedName>
        <fullName evidence="2">Uncharacterized protein</fullName>
    </submittedName>
</protein>
<organism evidence="2 3">
    <name type="scientific">Portunus trituberculatus</name>
    <name type="common">Swimming crab</name>
    <name type="synonym">Neptunus trituberculatus</name>
    <dbReference type="NCBI Taxonomy" id="210409"/>
    <lineage>
        <taxon>Eukaryota</taxon>
        <taxon>Metazoa</taxon>
        <taxon>Ecdysozoa</taxon>
        <taxon>Arthropoda</taxon>
        <taxon>Crustacea</taxon>
        <taxon>Multicrustacea</taxon>
        <taxon>Malacostraca</taxon>
        <taxon>Eumalacostraca</taxon>
        <taxon>Eucarida</taxon>
        <taxon>Decapoda</taxon>
        <taxon>Pleocyemata</taxon>
        <taxon>Brachyura</taxon>
        <taxon>Eubrachyura</taxon>
        <taxon>Portunoidea</taxon>
        <taxon>Portunidae</taxon>
        <taxon>Portuninae</taxon>
        <taxon>Portunus</taxon>
    </lineage>
</organism>
<accession>A0A5B7CI70</accession>
<proteinExistence type="predicted"/>
<gene>
    <name evidence="2" type="ORF">E2C01_001594</name>
</gene>
<evidence type="ECO:0000256" key="1">
    <source>
        <dbReference type="SAM" id="MobiDB-lite"/>
    </source>
</evidence>